<feature type="transmembrane region" description="Helical" evidence="1">
    <location>
        <begin position="47"/>
        <end position="70"/>
    </location>
</feature>
<dbReference type="Proteomes" id="UP000441354">
    <property type="component" value="Unassembled WGS sequence"/>
</dbReference>
<feature type="transmembrane region" description="Helical" evidence="1">
    <location>
        <begin position="134"/>
        <end position="156"/>
    </location>
</feature>
<protein>
    <recommendedName>
        <fullName evidence="4">DUF4386 domain-containing protein</fullName>
    </recommendedName>
</protein>
<evidence type="ECO:0008006" key="4">
    <source>
        <dbReference type="Google" id="ProtNLM"/>
    </source>
</evidence>
<dbReference type="AlphaFoldDB" id="A0A7V7RJS0"/>
<dbReference type="OrthoDB" id="3625422at2"/>
<feature type="transmembrane region" description="Helical" evidence="1">
    <location>
        <begin position="82"/>
        <end position="106"/>
    </location>
</feature>
<feature type="transmembrane region" description="Helical" evidence="1">
    <location>
        <begin position="168"/>
        <end position="186"/>
    </location>
</feature>
<feature type="transmembrane region" description="Helical" evidence="1">
    <location>
        <begin position="192"/>
        <end position="210"/>
    </location>
</feature>
<reference evidence="2 3" key="1">
    <citation type="journal article" date="2014" name="Arch. Microbiol.">
        <title>Bacillus mesophilum sp. nov., strain IITR-54T, a novel 4-chlorobiphenyl dechlorinating bacterium.</title>
        <authorList>
            <person name="Manickam N."/>
            <person name="Singh N.K."/>
            <person name="Bajaj A."/>
            <person name="Kumar R.M."/>
            <person name="Kaur G."/>
            <person name="Kaur N."/>
            <person name="Bala M."/>
            <person name="Kumar A."/>
            <person name="Mayilraj S."/>
        </authorList>
    </citation>
    <scope>NUCLEOTIDE SEQUENCE [LARGE SCALE GENOMIC DNA]</scope>
    <source>
        <strain evidence="2 3">IITR-54</strain>
    </source>
</reference>
<keyword evidence="3" id="KW-1185">Reference proteome</keyword>
<sequence>MKKNNWDATAESFIKFAGLCAILAGLLYISIQFFHPADQLSSVNTNLWMIAAVITISFSLFSLIGILGIYLKQAEETRWLGLIGWVTFSLFWFISLNFSFIEAFVLPLLTHDAPRFVEGITGIFGGLQSEVNLGIFPILAPIAGILYTVGGLIFGIATFRAGVLPPMAGALLASSAVITLAAAVIPHPFDRLLAIPMGIAFIWLGTALCYSRKRNNGKPSLIQ</sequence>
<keyword evidence="1" id="KW-0472">Membrane</keyword>
<name>A0A7V7RJS0_9BACI</name>
<accession>A0A7V7RJS0</accession>
<organism evidence="2 3">
    <name type="scientific">Bacillus mesophilum</name>
    <dbReference type="NCBI Taxonomy" id="1071718"/>
    <lineage>
        <taxon>Bacteria</taxon>
        <taxon>Bacillati</taxon>
        <taxon>Bacillota</taxon>
        <taxon>Bacilli</taxon>
        <taxon>Bacillales</taxon>
        <taxon>Bacillaceae</taxon>
        <taxon>Bacillus</taxon>
    </lineage>
</organism>
<feature type="transmembrane region" description="Helical" evidence="1">
    <location>
        <begin position="12"/>
        <end position="35"/>
    </location>
</feature>
<dbReference type="EMBL" id="WBOT01000005">
    <property type="protein sequence ID" value="KAB2331276.1"/>
    <property type="molecule type" value="Genomic_DNA"/>
</dbReference>
<keyword evidence="1" id="KW-0812">Transmembrane</keyword>
<dbReference type="RefSeq" id="WP_151574939.1">
    <property type="nucleotide sequence ID" value="NZ_WBOT01000005.1"/>
</dbReference>
<gene>
    <name evidence="2" type="ORF">F7732_15590</name>
</gene>
<comment type="caution">
    <text evidence="2">The sequence shown here is derived from an EMBL/GenBank/DDBJ whole genome shotgun (WGS) entry which is preliminary data.</text>
</comment>
<evidence type="ECO:0000313" key="2">
    <source>
        <dbReference type="EMBL" id="KAB2331276.1"/>
    </source>
</evidence>
<evidence type="ECO:0000313" key="3">
    <source>
        <dbReference type="Proteomes" id="UP000441354"/>
    </source>
</evidence>
<proteinExistence type="predicted"/>
<keyword evidence="1" id="KW-1133">Transmembrane helix</keyword>
<evidence type="ECO:0000256" key="1">
    <source>
        <dbReference type="SAM" id="Phobius"/>
    </source>
</evidence>